<feature type="transmembrane region" description="Helical" evidence="6">
    <location>
        <begin position="347"/>
        <end position="367"/>
    </location>
</feature>
<sequence>MRADRTEPAAGRSTAAFYTLLSVMFINMLGFGVVVPLLPFFAKSFHAGPLEIALIFSAYSMGSFFGEPFWGRLSDRIGRKPLLISTLIGNCLCYGLLAFAPNVWFAFFIRLFGGMAAGNGSVVQGYIADVTEPDDRAQYMARLGASYNIGFIVGPFIGGILASPGAGSIGFKIPLLVASSFGGLAALGVTLFVRESRQRRPAIVRVPRPWEMFGYAARHPVIGQLILLTFVVGVAFTGIESTFGLWAQHRFGWQPRDVGMVFGVTGAVSALSQFFVTGPLSRRYGEARMLAVGMAGTALCIGLQPLSDGRFLTYGLMALMAMFQSVAFPNSGALMSRSIDENNQGQIMGLNNASGAIARVVGPAAALQLFDSLNVNAPFFMGALIVAPAIFLALSAGRAALAEQREARAAA</sequence>
<comment type="subcellular location">
    <subcellularLocation>
        <location evidence="1">Membrane</location>
        <topology evidence="1">Multi-pass membrane protein</topology>
    </subcellularLocation>
</comment>
<dbReference type="InterPro" id="IPR020846">
    <property type="entry name" value="MFS_dom"/>
</dbReference>
<dbReference type="AlphaFoldDB" id="A0A975IU68"/>
<name>A0A975IU68_9CAUL</name>
<proteinExistence type="predicted"/>
<feature type="transmembrane region" description="Helical" evidence="6">
    <location>
        <begin position="107"/>
        <end position="127"/>
    </location>
</feature>
<accession>A0A975IU68</accession>
<feature type="transmembrane region" description="Helical" evidence="6">
    <location>
        <begin position="225"/>
        <end position="246"/>
    </location>
</feature>
<feature type="transmembrane region" description="Helical" evidence="6">
    <location>
        <begin position="173"/>
        <end position="193"/>
    </location>
</feature>
<dbReference type="InterPro" id="IPR011701">
    <property type="entry name" value="MFS"/>
</dbReference>
<evidence type="ECO:0000256" key="6">
    <source>
        <dbReference type="SAM" id="Phobius"/>
    </source>
</evidence>
<dbReference type="CDD" id="cd17330">
    <property type="entry name" value="MFS_SLC46_TetA_like"/>
    <property type="match status" value="1"/>
</dbReference>
<evidence type="ECO:0000256" key="1">
    <source>
        <dbReference type="ARBA" id="ARBA00004141"/>
    </source>
</evidence>
<evidence type="ECO:0000256" key="4">
    <source>
        <dbReference type="ARBA" id="ARBA00022989"/>
    </source>
</evidence>
<protein>
    <submittedName>
        <fullName evidence="8">MFS transporter</fullName>
    </submittedName>
</protein>
<feature type="transmembrane region" description="Helical" evidence="6">
    <location>
        <begin position="258"/>
        <end position="277"/>
    </location>
</feature>
<dbReference type="EMBL" id="CP073078">
    <property type="protein sequence ID" value="QUD87483.1"/>
    <property type="molecule type" value="Genomic_DNA"/>
</dbReference>
<dbReference type="Gene3D" id="1.20.1250.20">
    <property type="entry name" value="MFS general substrate transporter like domains"/>
    <property type="match status" value="1"/>
</dbReference>
<keyword evidence="9" id="KW-1185">Reference proteome</keyword>
<evidence type="ECO:0000259" key="7">
    <source>
        <dbReference type="PROSITE" id="PS50850"/>
    </source>
</evidence>
<gene>
    <name evidence="8" type="ORF">KCG34_20890</name>
</gene>
<keyword evidence="3 6" id="KW-0812">Transmembrane</keyword>
<evidence type="ECO:0000256" key="5">
    <source>
        <dbReference type="ARBA" id="ARBA00023136"/>
    </source>
</evidence>
<dbReference type="KEGG" id="caul:KCG34_20890"/>
<feature type="transmembrane region" description="Helical" evidence="6">
    <location>
        <begin position="15"/>
        <end position="38"/>
    </location>
</feature>
<dbReference type="Proteomes" id="UP000676409">
    <property type="component" value="Chromosome"/>
</dbReference>
<evidence type="ECO:0000313" key="9">
    <source>
        <dbReference type="Proteomes" id="UP000676409"/>
    </source>
</evidence>
<feature type="domain" description="Major facilitator superfamily (MFS) profile" evidence="7">
    <location>
        <begin position="16"/>
        <end position="400"/>
    </location>
</feature>
<evidence type="ECO:0000256" key="2">
    <source>
        <dbReference type="ARBA" id="ARBA00022448"/>
    </source>
</evidence>
<dbReference type="PANTHER" id="PTHR23504:SF15">
    <property type="entry name" value="MAJOR FACILITATOR SUPERFAMILY (MFS) PROFILE DOMAIN-CONTAINING PROTEIN"/>
    <property type="match status" value="1"/>
</dbReference>
<evidence type="ECO:0000313" key="8">
    <source>
        <dbReference type="EMBL" id="QUD87483.1"/>
    </source>
</evidence>
<dbReference type="InterPro" id="IPR036259">
    <property type="entry name" value="MFS_trans_sf"/>
</dbReference>
<keyword evidence="4 6" id="KW-1133">Transmembrane helix</keyword>
<dbReference type="PROSITE" id="PS50850">
    <property type="entry name" value="MFS"/>
    <property type="match status" value="1"/>
</dbReference>
<dbReference type="RefSeq" id="WP_211937535.1">
    <property type="nucleotide sequence ID" value="NZ_CP073078.1"/>
</dbReference>
<evidence type="ECO:0000256" key="3">
    <source>
        <dbReference type="ARBA" id="ARBA00022692"/>
    </source>
</evidence>
<feature type="transmembrane region" description="Helical" evidence="6">
    <location>
        <begin position="139"/>
        <end position="161"/>
    </location>
</feature>
<reference evidence="8" key="1">
    <citation type="submission" date="2021-04" db="EMBL/GenBank/DDBJ databases">
        <title>The complete genome sequence of Caulobacter sp. S6.</title>
        <authorList>
            <person name="Tang Y."/>
            <person name="Ouyang W."/>
            <person name="Liu Q."/>
            <person name="Huang B."/>
            <person name="Guo Z."/>
            <person name="Lei P."/>
        </authorList>
    </citation>
    <scope>NUCLEOTIDE SEQUENCE</scope>
    <source>
        <strain evidence="8">S6</strain>
    </source>
</reference>
<feature type="transmembrane region" description="Helical" evidence="6">
    <location>
        <begin position="379"/>
        <end position="401"/>
    </location>
</feature>
<feature type="transmembrane region" description="Helical" evidence="6">
    <location>
        <begin position="82"/>
        <end position="101"/>
    </location>
</feature>
<dbReference type="SUPFAM" id="SSF103473">
    <property type="entry name" value="MFS general substrate transporter"/>
    <property type="match status" value="1"/>
</dbReference>
<dbReference type="PANTHER" id="PTHR23504">
    <property type="entry name" value="MAJOR FACILITATOR SUPERFAMILY DOMAIN-CONTAINING PROTEIN 10"/>
    <property type="match status" value="1"/>
</dbReference>
<organism evidence="8 9">
    <name type="scientific">Phenylobacterium montanum</name>
    <dbReference type="NCBI Taxonomy" id="2823693"/>
    <lineage>
        <taxon>Bacteria</taxon>
        <taxon>Pseudomonadati</taxon>
        <taxon>Pseudomonadota</taxon>
        <taxon>Alphaproteobacteria</taxon>
        <taxon>Caulobacterales</taxon>
        <taxon>Caulobacteraceae</taxon>
        <taxon>Phenylobacterium</taxon>
    </lineage>
</organism>
<dbReference type="PRINTS" id="PR01035">
    <property type="entry name" value="TCRTETA"/>
</dbReference>
<keyword evidence="2" id="KW-0813">Transport</keyword>
<dbReference type="GO" id="GO:0016020">
    <property type="term" value="C:membrane"/>
    <property type="evidence" value="ECO:0007669"/>
    <property type="project" value="UniProtKB-SubCell"/>
</dbReference>
<dbReference type="GO" id="GO:0022857">
    <property type="term" value="F:transmembrane transporter activity"/>
    <property type="evidence" value="ECO:0007669"/>
    <property type="project" value="InterPro"/>
</dbReference>
<feature type="transmembrane region" description="Helical" evidence="6">
    <location>
        <begin position="50"/>
        <end position="70"/>
    </location>
</feature>
<feature type="transmembrane region" description="Helical" evidence="6">
    <location>
        <begin position="312"/>
        <end position="335"/>
    </location>
</feature>
<feature type="transmembrane region" description="Helical" evidence="6">
    <location>
        <begin position="289"/>
        <end position="306"/>
    </location>
</feature>
<dbReference type="Pfam" id="PF07690">
    <property type="entry name" value="MFS_1"/>
    <property type="match status" value="1"/>
</dbReference>
<dbReference type="InterPro" id="IPR001958">
    <property type="entry name" value="Tet-R_TetA/multi-R_MdtG-like"/>
</dbReference>
<keyword evidence="5 6" id="KW-0472">Membrane</keyword>